<protein>
    <submittedName>
        <fullName evidence="1">Uncharacterized protein</fullName>
    </submittedName>
</protein>
<evidence type="ECO:0000313" key="1">
    <source>
        <dbReference type="EMBL" id="KIJ32346.1"/>
    </source>
</evidence>
<name>A0A0C9V4K1_SPHS4</name>
<dbReference type="EMBL" id="KN837228">
    <property type="protein sequence ID" value="KIJ32346.1"/>
    <property type="molecule type" value="Genomic_DNA"/>
</dbReference>
<dbReference type="Proteomes" id="UP000054279">
    <property type="component" value="Unassembled WGS sequence"/>
</dbReference>
<evidence type="ECO:0000313" key="2">
    <source>
        <dbReference type="Proteomes" id="UP000054279"/>
    </source>
</evidence>
<sequence>MNRHSVQARCWAVPKNYNNLHSIRGHHQCDLVEHLAVWLNEANYIAEDKRDPQHLAEEKYGEQFALDSCWSGYEGKWDHHHSVVRRVWDHRHSEEGKCDAEVENVLSGGAREHCAPNQIEHGVDEGIILRSSIRAVVDLGKMRDDLGDVMADVKGEGKRDAMRQHGQEHEGNY</sequence>
<organism evidence="1 2">
    <name type="scientific">Sphaerobolus stellatus (strain SS14)</name>
    <dbReference type="NCBI Taxonomy" id="990650"/>
    <lineage>
        <taxon>Eukaryota</taxon>
        <taxon>Fungi</taxon>
        <taxon>Dikarya</taxon>
        <taxon>Basidiomycota</taxon>
        <taxon>Agaricomycotina</taxon>
        <taxon>Agaricomycetes</taxon>
        <taxon>Phallomycetidae</taxon>
        <taxon>Geastrales</taxon>
        <taxon>Sphaerobolaceae</taxon>
        <taxon>Sphaerobolus</taxon>
    </lineage>
</organism>
<dbReference type="AlphaFoldDB" id="A0A0C9V4K1"/>
<gene>
    <name evidence="1" type="ORF">M422DRAFT_265845</name>
</gene>
<reference evidence="1 2" key="1">
    <citation type="submission" date="2014-06" db="EMBL/GenBank/DDBJ databases">
        <title>Evolutionary Origins and Diversification of the Mycorrhizal Mutualists.</title>
        <authorList>
            <consortium name="DOE Joint Genome Institute"/>
            <consortium name="Mycorrhizal Genomics Consortium"/>
            <person name="Kohler A."/>
            <person name="Kuo A."/>
            <person name="Nagy L.G."/>
            <person name="Floudas D."/>
            <person name="Copeland A."/>
            <person name="Barry K.W."/>
            <person name="Cichocki N."/>
            <person name="Veneault-Fourrey C."/>
            <person name="LaButti K."/>
            <person name="Lindquist E.A."/>
            <person name="Lipzen A."/>
            <person name="Lundell T."/>
            <person name="Morin E."/>
            <person name="Murat C."/>
            <person name="Riley R."/>
            <person name="Ohm R."/>
            <person name="Sun H."/>
            <person name="Tunlid A."/>
            <person name="Henrissat B."/>
            <person name="Grigoriev I.V."/>
            <person name="Hibbett D.S."/>
            <person name="Martin F."/>
        </authorList>
    </citation>
    <scope>NUCLEOTIDE SEQUENCE [LARGE SCALE GENOMIC DNA]</scope>
    <source>
        <strain evidence="1 2">SS14</strain>
    </source>
</reference>
<keyword evidence="2" id="KW-1185">Reference proteome</keyword>
<proteinExistence type="predicted"/>
<accession>A0A0C9V4K1</accession>
<dbReference type="HOGENOM" id="CLU_1548587_0_0_1"/>